<reference evidence="3 4" key="1">
    <citation type="submission" date="2013-07" db="EMBL/GenBank/DDBJ databases">
        <title>The Genome Sequence of Kwoniella mangroviensis CBS10435.</title>
        <authorList>
            <consortium name="The Broad Institute Genome Sequencing Platform"/>
            <person name="Cuomo C."/>
            <person name="Litvintseva A."/>
            <person name="Chen Y."/>
            <person name="Heitman J."/>
            <person name="Sun S."/>
            <person name="Springer D."/>
            <person name="Dromer F."/>
            <person name="Young S.K."/>
            <person name="Zeng Q."/>
            <person name="Gargeya S."/>
            <person name="Fitzgerald M."/>
            <person name="Abouelleil A."/>
            <person name="Alvarado L."/>
            <person name="Berlin A.M."/>
            <person name="Chapman S.B."/>
            <person name="Dewar J."/>
            <person name="Goldberg J."/>
            <person name="Griggs A."/>
            <person name="Gujja S."/>
            <person name="Hansen M."/>
            <person name="Howarth C."/>
            <person name="Imamovic A."/>
            <person name="Larimer J."/>
            <person name="McCowan C."/>
            <person name="Murphy C."/>
            <person name="Pearson M."/>
            <person name="Priest M."/>
            <person name="Roberts A."/>
            <person name="Saif S."/>
            <person name="Shea T."/>
            <person name="Sykes S."/>
            <person name="Wortman J."/>
            <person name="Nusbaum C."/>
            <person name="Birren B."/>
        </authorList>
    </citation>
    <scope>NUCLEOTIDE SEQUENCE [LARGE SCALE GENOMIC DNA]</scope>
    <source>
        <strain evidence="3 4">CBS 10435</strain>
    </source>
</reference>
<feature type="coiled-coil region" evidence="1">
    <location>
        <begin position="504"/>
        <end position="566"/>
    </location>
</feature>
<proteinExistence type="predicted"/>
<protein>
    <submittedName>
        <fullName evidence="3">Uncharacterized protein</fullName>
    </submittedName>
</protein>
<keyword evidence="4" id="KW-1185">Reference proteome</keyword>
<evidence type="ECO:0000313" key="4">
    <source>
        <dbReference type="Proteomes" id="UP000092583"/>
    </source>
</evidence>
<keyword evidence="1" id="KW-0175">Coiled coil</keyword>
<dbReference type="OrthoDB" id="10255522at2759"/>
<accession>A0A1B9IWU6</accession>
<feature type="compositionally biased region" description="Polar residues" evidence="2">
    <location>
        <begin position="81"/>
        <end position="128"/>
    </location>
</feature>
<sequence>MTQEVSPSQKTEIGLPMKDENAQPGAGIVQNVGAKRRRIDAEVESGDASHHSAFPPVHSRYPHLSQRPQSTPPPSAEFSIPSPNRMITRSLSKSQSDLLNRAQTASPSNSAVSDSLRQVSSTTTSSRAFTQSSTLTLKQAGPIPRVDYGGQVRRVFSQPNFHPGSVPYHNQMTNHAPFGFAAEQTHPAVQQLHQAQQNIHSLQSQLDTSTTAIRTLESRVINSESLLSSKSVELDQARNEIQSLRFQLHQQSLGSVSRHQLNEEKSRHSKELEDMRARLGEVVKKVNSESEMAEGVKRGLREDVERLHCEIQERDQVLRELKTKNEELLKDNESVNRDLFAMKDDLAGLREINKVFVQKVDSLSDDSKKKNRDLSTLDSENAELKETVSKLNRDITLLNASKEALNRALDTYKKTNQKLQSDLSKEKERSEEVRKVGWEQLNTLKREYDTTKNRHQEVSNSYEEIKRLYEIVCQSEKAVKVQLMGERDKFNHEKANWEKDVKSKKHLRDRIDELENDLSNTKQINVDLAQEKDRLVREVNQKERKYEEVSQEKIDLLTRLDNQQKEYDHLDIKYKEQAKLNQVSKAEVKGLKKGNATLTKKILGLEETNKAHKKDKQELNRQINLLKKEIIGRKQDHKEAGQFRVSIEDLSRTVDDLTGQNTVLQSEKQLLARKILELSESCKDLEETKRRLEERVERNDHKVEELENFVRRILLARSKYHDKIELKDGANSDSSKAQFDGLIRSYDSIWTTPNLISARERKRQDKLLKMELKRSTIPQKLNWLDYWIKLIDFALEDLEEYSIDRVSSHTSKDDHPVHD</sequence>
<feature type="region of interest" description="Disordered" evidence="2">
    <location>
        <begin position="1"/>
        <end position="128"/>
    </location>
</feature>
<dbReference type="AlphaFoldDB" id="A0A1B9IWU6"/>
<dbReference type="STRING" id="1331196.A0A1B9IWU6"/>
<feature type="coiled-coil region" evidence="1">
    <location>
        <begin position="192"/>
        <end position="278"/>
    </location>
</feature>
<name>A0A1B9IWU6_9TREE</name>
<dbReference type="PANTHER" id="PTHR23159:SF31">
    <property type="entry name" value="CENTROSOME-ASSOCIATED PROTEIN CEP250 ISOFORM X1"/>
    <property type="match status" value="1"/>
</dbReference>
<feature type="compositionally biased region" description="Polar residues" evidence="2">
    <location>
        <begin position="1"/>
        <end position="11"/>
    </location>
</feature>
<gene>
    <name evidence="3" type="ORF">L486_02674</name>
</gene>
<dbReference type="PANTHER" id="PTHR23159">
    <property type="entry name" value="CENTROSOMAL PROTEIN 2"/>
    <property type="match status" value="1"/>
</dbReference>
<dbReference type="EMBL" id="KI669460">
    <property type="protein sequence ID" value="OCF60001.1"/>
    <property type="molecule type" value="Genomic_DNA"/>
</dbReference>
<feature type="coiled-coil region" evidence="1">
    <location>
        <begin position="311"/>
        <end position="338"/>
    </location>
</feature>
<evidence type="ECO:0000256" key="2">
    <source>
        <dbReference type="SAM" id="MobiDB-lite"/>
    </source>
</evidence>
<organism evidence="3 4">
    <name type="scientific">Kwoniella mangroviensis CBS 10435</name>
    <dbReference type="NCBI Taxonomy" id="1331196"/>
    <lineage>
        <taxon>Eukaryota</taxon>
        <taxon>Fungi</taxon>
        <taxon>Dikarya</taxon>
        <taxon>Basidiomycota</taxon>
        <taxon>Agaricomycotina</taxon>
        <taxon>Tremellomycetes</taxon>
        <taxon>Tremellales</taxon>
        <taxon>Cryptococcaceae</taxon>
        <taxon>Kwoniella</taxon>
    </lineage>
</organism>
<feature type="coiled-coil region" evidence="1">
    <location>
        <begin position="602"/>
        <end position="709"/>
    </location>
</feature>
<evidence type="ECO:0000256" key="1">
    <source>
        <dbReference type="SAM" id="Coils"/>
    </source>
</evidence>
<reference evidence="4" key="2">
    <citation type="submission" date="2013-12" db="EMBL/GenBank/DDBJ databases">
        <title>Evolution of pathogenesis and genome organization in the Tremellales.</title>
        <authorList>
            <person name="Cuomo C."/>
            <person name="Litvintseva A."/>
            <person name="Heitman J."/>
            <person name="Chen Y."/>
            <person name="Sun S."/>
            <person name="Springer D."/>
            <person name="Dromer F."/>
            <person name="Young S."/>
            <person name="Zeng Q."/>
            <person name="Chapman S."/>
            <person name="Gujja S."/>
            <person name="Saif S."/>
            <person name="Birren B."/>
        </authorList>
    </citation>
    <scope>NUCLEOTIDE SEQUENCE [LARGE SCALE GENOMIC DNA]</scope>
    <source>
        <strain evidence="4">CBS 10435</strain>
    </source>
</reference>
<dbReference type="Proteomes" id="UP000092583">
    <property type="component" value="Unassembled WGS sequence"/>
</dbReference>
<evidence type="ECO:0000313" key="3">
    <source>
        <dbReference type="EMBL" id="OCF60001.1"/>
    </source>
</evidence>
<feature type="coiled-coil region" evidence="1">
    <location>
        <begin position="367"/>
        <end position="461"/>
    </location>
</feature>